<evidence type="ECO:0000256" key="3">
    <source>
        <dbReference type="ARBA" id="ARBA00022670"/>
    </source>
</evidence>
<dbReference type="Pfam" id="PF02617">
    <property type="entry name" value="ClpS"/>
    <property type="match status" value="1"/>
</dbReference>
<organism evidence="9 10">
    <name type="scientific">Candidatus Thiothrix phosphatis</name>
    <dbReference type="NCBI Taxonomy" id="3112415"/>
    <lineage>
        <taxon>Bacteria</taxon>
        <taxon>Pseudomonadati</taxon>
        <taxon>Pseudomonadota</taxon>
        <taxon>Gammaproteobacteria</taxon>
        <taxon>Thiotrichales</taxon>
        <taxon>Thiotrichaceae</taxon>
        <taxon>Thiothrix</taxon>
    </lineage>
</organism>
<name>A0ABU6D2M8_9GAMM</name>
<sequence length="382" mass="42321">MSKEKLVNLILSVILVLIEIPLILLSGWLIVSLVTKEPFDPHGLLSLSFPLTFTLVFGVLAWKGLASINVVGAALTVRSWRILAAICILIGVLAGSVQWVGILLPFLIAAVCIQADPLVRRFFTSVGSKYVNGLHTFSIANIPIYVHGSLIWTCLLISVVVQFDLELMLFSCIGYILVVGVHEAGHVIAARMQGLNVIGVYFSDRGGLCRMEKAPRQFGEALFVYSAGILAQLALLGVTLVYLLVFGEPTSVWETCLVFWFTVINVFLIVVNLIPFQGKWDWPPHDGFVLWRLLVFKYRGLPYSFQDLSLIPVEEAPVFAPSTALLSMPGMAPEGFERGVEILNDKTTPMTLVIALLKKHFCLEETEAIQWMTDIHNDGYPY</sequence>
<keyword evidence="10" id="KW-1185">Reference proteome</keyword>
<dbReference type="SUPFAM" id="SSF54736">
    <property type="entry name" value="ClpS-like"/>
    <property type="match status" value="1"/>
</dbReference>
<dbReference type="RefSeq" id="WP_324698156.1">
    <property type="nucleotide sequence ID" value="NZ_JAYMYJ010000152.1"/>
</dbReference>
<dbReference type="PANTHER" id="PTHR39188">
    <property type="entry name" value="MEMBRANE-ASSOCIATED ZINC METALLOPROTEASE M50B"/>
    <property type="match status" value="1"/>
</dbReference>
<proteinExistence type="inferred from homology"/>
<feature type="transmembrane region" description="Helical" evidence="7">
    <location>
        <begin position="6"/>
        <end position="31"/>
    </location>
</feature>
<accession>A0ABU6D2M8</accession>
<feature type="transmembrane region" description="Helical" evidence="7">
    <location>
        <begin position="257"/>
        <end position="276"/>
    </location>
</feature>
<dbReference type="InterPro" id="IPR003769">
    <property type="entry name" value="ClpS_core"/>
</dbReference>
<keyword evidence="7" id="KW-1133">Transmembrane helix</keyword>
<comment type="caution">
    <text evidence="9">The sequence shown here is derived from an EMBL/GenBank/DDBJ whole genome shotgun (WGS) entry which is preliminary data.</text>
</comment>
<dbReference type="EMBL" id="JAYMYJ010000152">
    <property type="protein sequence ID" value="MEB4593325.1"/>
    <property type="molecule type" value="Genomic_DNA"/>
</dbReference>
<feature type="transmembrane region" description="Helical" evidence="7">
    <location>
        <begin position="43"/>
        <end position="62"/>
    </location>
</feature>
<evidence type="ECO:0000256" key="7">
    <source>
        <dbReference type="SAM" id="Phobius"/>
    </source>
</evidence>
<dbReference type="PANTHER" id="PTHR39188:SF3">
    <property type="entry name" value="STAGE IV SPORULATION PROTEIN FB"/>
    <property type="match status" value="1"/>
</dbReference>
<keyword evidence="4" id="KW-0378">Hydrolase</keyword>
<feature type="transmembrane region" description="Helical" evidence="7">
    <location>
        <begin position="82"/>
        <end position="113"/>
    </location>
</feature>
<keyword evidence="7" id="KW-0472">Membrane</keyword>
<reference evidence="10" key="1">
    <citation type="submission" date="2023-07" db="EMBL/GenBank/DDBJ databases">
        <title>The carbon used by Thiothrix.</title>
        <authorList>
            <person name="Chen L."/>
        </authorList>
    </citation>
    <scope>NUCLEOTIDE SEQUENCE [LARGE SCALE GENOMIC DNA]</scope>
</reference>
<evidence type="ECO:0000256" key="1">
    <source>
        <dbReference type="ARBA" id="ARBA00001947"/>
    </source>
</evidence>
<keyword evidence="3 9" id="KW-0645">Protease</keyword>
<keyword evidence="7" id="KW-0812">Transmembrane</keyword>
<comment type="similarity">
    <text evidence="2">Belongs to the peptidase M50B family.</text>
</comment>
<feature type="transmembrane region" description="Helical" evidence="7">
    <location>
        <begin position="134"/>
        <end position="161"/>
    </location>
</feature>
<evidence type="ECO:0000256" key="4">
    <source>
        <dbReference type="ARBA" id="ARBA00022801"/>
    </source>
</evidence>
<evidence type="ECO:0000259" key="8">
    <source>
        <dbReference type="Pfam" id="PF02617"/>
    </source>
</evidence>
<gene>
    <name evidence="9" type="ORF">VSS37_20275</name>
</gene>
<dbReference type="Gene3D" id="3.30.1390.10">
    <property type="match status" value="1"/>
</dbReference>
<dbReference type="GO" id="GO:0008233">
    <property type="term" value="F:peptidase activity"/>
    <property type="evidence" value="ECO:0007669"/>
    <property type="project" value="UniProtKB-KW"/>
</dbReference>
<keyword evidence="5" id="KW-0862">Zinc</keyword>
<evidence type="ECO:0000256" key="6">
    <source>
        <dbReference type="ARBA" id="ARBA00023049"/>
    </source>
</evidence>
<dbReference type="Proteomes" id="UP001308005">
    <property type="component" value="Unassembled WGS sequence"/>
</dbReference>
<comment type="cofactor">
    <cofactor evidence="1">
        <name>Zn(2+)</name>
        <dbReference type="ChEBI" id="CHEBI:29105"/>
    </cofactor>
</comment>
<evidence type="ECO:0000256" key="2">
    <source>
        <dbReference type="ARBA" id="ARBA00007931"/>
    </source>
</evidence>
<protein>
    <submittedName>
        <fullName evidence="9">ATP-dependent Clp protease adaptor ClpS</fullName>
    </submittedName>
</protein>
<feature type="domain" description="Adaptor protein ClpS core" evidence="8">
    <location>
        <begin position="342"/>
        <end position="379"/>
    </location>
</feature>
<keyword evidence="6" id="KW-0482">Metalloprotease</keyword>
<evidence type="ECO:0000313" key="10">
    <source>
        <dbReference type="Proteomes" id="UP001308005"/>
    </source>
</evidence>
<evidence type="ECO:0000256" key="5">
    <source>
        <dbReference type="ARBA" id="ARBA00022833"/>
    </source>
</evidence>
<feature type="transmembrane region" description="Helical" evidence="7">
    <location>
        <begin position="167"/>
        <end position="189"/>
    </location>
</feature>
<dbReference type="InterPro" id="IPR014719">
    <property type="entry name" value="Ribosomal_bL12_C/ClpS-like"/>
</dbReference>
<dbReference type="GO" id="GO:0006508">
    <property type="term" value="P:proteolysis"/>
    <property type="evidence" value="ECO:0007669"/>
    <property type="project" value="UniProtKB-KW"/>
</dbReference>
<feature type="transmembrane region" description="Helical" evidence="7">
    <location>
        <begin position="222"/>
        <end position="245"/>
    </location>
</feature>
<evidence type="ECO:0000313" key="9">
    <source>
        <dbReference type="EMBL" id="MEB4593325.1"/>
    </source>
</evidence>